<dbReference type="Proteomes" id="UP000651977">
    <property type="component" value="Unassembled WGS sequence"/>
</dbReference>
<evidence type="ECO:0008006" key="3">
    <source>
        <dbReference type="Google" id="ProtNLM"/>
    </source>
</evidence>
<evidence type="ECO:0000313" key="2">
    <source>
        <dbReference type="Proteomes" id="UP000651977"/>
    </source>
</evidence>
<sequence>MWEALHTGQGVPYDVQLFKAQLREARDMKLISPDEYEELAEEDFNSQSDLHKNRGPYSADYTNTARVRFDPNTGKMFTAFPIPEKK</sequence>
<reference evidence="2" key="1">
    <citation type="journal article" date="2019" name="Int. J. Syst. Evol. Microbiol.">
        <title>The Global Catalogue of Microorganisms (GCM) 10K type strain sequencing project: providing services to taxonomists for standard genome sequencing and annotation.</title>
        <authorList>
            <consortium name="The Broad Institute Genomics Platform"/>
            <consortium name="The Broad Institute Genome Sequencing Center for Infectious Disease"/>
            <person name="Wu L."/>
            <person name="Ma J."/>
        </authorList>
    </citation>
    <scope>NUCLEOTIDE SEQUENCE [LARGE SCALE GENOMIC DNA]</scope>
    <source>
        <strain evidence="2">CGMCC 1.10131</strain>
    </source>
</reference>
<proteinExistence type="predicted"/>
<name>A0ABQ1I7Q1_9ALTE</name>
<evidence type="ECO:0000313" key="1">
    <source>
        <dbReference type="EMBL" id="GGB22080.1"/>
    </source>
</evidence>
<gene>
    <name evidence="1" type="ORF">GCM10007414_39340</name>
</gene>
<keyword evidence="2" id="KW-1185">Reference proteome</keyword>
<accession>A0ABQ1I7Q1</accession>
<organism evidence="1 2">
    <name type="scientific">Agarivorans gilvus</name>
    <dbReference type="NCBI Taxonomy" id="680279"/>
    <lineage>
        <taxon>Bacteria</taxon>
        <taxon>Pseudomonadati</taxon>
        <taxon>Pseudomonadota</taxon>
        <taxon>Gammaproteobacteria</taxon>
        <taxon>Alteromonadales</taxon>
        <taxon>Alteromonadaceae</taxon>
        <taxon>Agarivorans</taxon>
    </lineage>
</organism>
<protein>
    <recommendedName>
        <fullName evidence="3">Bacterial EndoU nuclease domain-containing protein</fullName>
    </recommendedName>
</protein>
<dbReference type="EMBL" id="BMDY01000053">
    <property type="protein sequence ID" value="GGB22080.1"/>
    <property type="molecule type" value="Genomic_DNA"/>
</dbReference>
<comment type="caution">
    <text evidence="1">The sequence shown here is derived from an EMBL/GenBank/DDBJ whole genome shotgun (WGS) entry which is preliminary data.</text>
</comment>